<dbReference type="Proteomes" id="UP001418637">
    <property type="component" value="Unassembled WGS sequence"/>
</dbReference>
<dbReference type="RefSeq" id="WP_346337264.1">
    <property type="nucleotide sequence ID" value="NZ_JBBYXI010000003.1"/>
</dbReference>
<comment type="caution">
    <text evidence="3">The sequence shown here is derived from an EMBL/GenBank/DDBJ whole genome shotgun (WGS) entry which is preliminary data.</text>
</comment>
<keyword evidence="4" id="KW-1185">Reference proteome</keyword>
<sequence length="427" mass="46731">MADYYPLIARAIEGLTDKSPAVRKAVYERARNALISQLKTLEPPVSVSDLERERVALDQAIVAVEALYVQPTPQEAETHIPQEPAQQLLEPISEVVSQPEIPVQPDVVPEEAEPVDENVALSQEELEPEAEAITPPEVVVERPRIGSKHRSSGQANRIRAIILVASILAVIVSIAGWKLYNHERQQAREEAAAVDQPTETADNSAPADTGKFTERLGGEVIPPNNLGTGSQGTSAAQNQQPAVAVQEAILFETDPQTAQLPMSQQKIIASAGITQWRLEDRDGGDGRPMETVAIADVSFPQTGLKLQLTLRKNTEGGAFSHVIELTFSQPDDKTDYQVLNAAMVQLKDNKEEPRGILLSGMVLPVTNNVFVVGLSDIPADIERNQQLLQEKNWVDVNVVFPNGRRGLISIEKGPTGFQIINEAFRRW</sequence>
<evidence type="ECO:0000256" key="2">
    <source>
        <dbReference type="SAM" id="Phobius"/>
    </source>
</evidence>
<feature type="region of interest" description="Disordered" evidence="1">
    <location>
        <begin position="190"/>
        <end position="212"/>
    </location>
</feature>
<organism evidence="3 4">
    <name type="scientific">Hohaiivirga grylli</name>
    <dbReference type="NCBI Taxonomy" id="3133970"/>
    <lineage>
        <taxon>Bacteria</taxon>
        <taxon>Pseudomonadati</taxon>
        <taxon>Pseudomonadota</taxon>
        <taxon>Alphaproteobacteria</taxon>
        <taxon>Hyphomicrobiales</taxon>
        <taxon>Methylobacteriaceae</taxon>
        <taxon>Hohaiivirga</taxon>
    </lineage>
</organism>
<gene>
    <name evidence="3" type="ORF">WJT86_09170</name>
</gene>
<evidence type="ECO:0000313" key="3">
    <source>
        <dbReference type="EMBL" id="MEN3931226.1"/>
    </source>
</evidence>
<dbReference type="EMBL" id="JBBYXI010000003">
    <property type="protein sequence ID" value="MEN3931226.1"/>
    <property type="molecule type" value="Genomic_DNA"/>
</dbReference>
<protein>
    <recommendedName>
        <fullName evidence="5">Histidine kinase</fullName>
    </recommendedName>
</protein>
<evidence type="ECO:0000313" key="4">
    <source>
        <dbReference type="Proteomes" id="UP001418637"/>
    </source>
</evidence>
<keyword evidence="2" id="KW-0472">Membrane</keyword>
<accession>A0ABV0BLN9</accession>
<keyword evidence="2" id="KW-0812">Transmembrane</keyword>
<keyword evidence="2" id="KW-1133">Transmembrane helix</keyword>
<feature type="transmembrane region" description="Helical" evidence="2">
    <location>
        <begin position="158"/>
        <end position="180"/>
    </location>
</feature>
<evidence type="ECO:0008006" key="5">
    <source>
        <dbReference type="Google" id="ProtNLM"/>
    </source>
</evidence>
<proteinExistence type="predicted"/>
<feature type="region of interest" description="Disordered" evidence="1">
    <location>
        <begin position="124"/>
        <end position="151"/>
    </location>
</feature>
<name>A0ABV0BLN9_9HYPH</name>
<evidence type="ECO:0000256" key="1">
    <source>
        <dbReference type="SAM" id="MobiDB-lite"/>
    </source>
</evidence>
<reference evidence="3 4" key="1">
    <citation type="submission" date="2024-04" db="EMBL/GenBank/DDBJ databases">
        <title>A novel species isolated from cricket.</title>
        <authorList>
            <person name="Wang H.-C."/>
        </authorList>
    </citation>
    <scope>NUCLEOTIDE SEQUENCE [LARGE SCALE GENOMIC DNA]</scope>
    <source>
        <strain evidence="3 4">WL0021</strain>
    </source>
</reference>